<dbReference type="AlphaFoldDB" id="A0ABD2L9U4"/>
<protein>
    <submittedName>
        <fullName evidence="2">Uncharacterized protein</fullName>
    </submittedName>
</protein>
<evidence type="ECO:0000313" key="2">
    <source>
        <dbReference type="EMBL" id="KAL3111959.1"/>
    </source>
</evidence>
<name>A0ABD2L9U4_9BILA</name>
<keyword evidence="1" id="KW-0732">Signal</keyword>
<evidence type="ECO:0000256" key="1">
    <source>
        <dbReference type="SAM" id="SignalP"/>
    </source>
</evidence>
<evidence type="ECO:0000313" key="3">
    <source>
        <dbReference type="Proteomes" id="UP001620626"/>
    </source>
</evidence>
<feature type="signal peptide" evidence="1">
    <location>
        <begin position="1"/>
        <end position="19"/>
    </location>
</feature>
<dbReference type="EMBL" id="JBICBT010000491">
    <property type="protein sequence ID" value="KAL3111959.1"/>
    <property type="molecule type" value="Genomic_DNA"/>
</dbReference>
<accession>A0ABD2L9U4</accession>
<sequence>MKTFVAFSTLAFVCQLVATASQKPSKNEVTVAVELANSTESCSNYKFEFTNNIFKKVCQVVFQVKVPSGSTLEKYWTMKPINGTSDQFELPDDVQLLPGQTFDKAGITVSRADEEQAPKVTVLKVKSVLSTKACPNEE</sequence>
<proteinExistence type="predicted"/>
<reference evidence="2 3" key="1">
    <citation type="submission" date="2024-10" db="EMBL/GenBank/DDBJ databases">
        <authorList>
            <person name="Kim D."/>
        </authorList>
    </citation>
    <scope>NUCLEOTIDE SEQUENCE [LARGE SCALE GENOMIC DNA]</scope>
    <source>
        <strain evidence="2">BH-2024</strain>
    </source>
</reference>
<feature type="chain" id="PRO_5044897149" evidence="1">
    <location>
        <begin position="20"/>
        <end position="138"/>
    </location>
</feature>
<gene>
    <name evidence="2" type="ORF">niasHT_015157</name>
</gene>
<dbReference type="Proteomes" id="UP001620626">
    <property type="component" value="Unassembled WGS sequence"/>
</dbReference>
<keyword evidence="3" id="KW-1185">Reference proteome</keyword>
<comment type="caution">
    <text evidence="2">The sequence shown here is derived from an EMBL/GenBank/DDBJ whole genome shotgun (WGS) entry which is preliminary data.</text>
</comment>
<organism evidence="2 3">
    <name type="scientific">Heterodera trifolii</name>
    <dbReference type="NCBI Taxonomy" id="157864"/>
    <lineage>
        <taxon>Eukaryota</taxon>
        <taxon>Metazoa</taxon>
        <taxon>Ecdysozoa</taxon>
        <taxon>Nematoda</taxon>
        <taxon>Chromadorea</taxon>
        <taxon>Rhabditida</taxon>
        <taxon>Tylenchina</taxon>
        <taxon>Tylenchomorpha</taxon>
        <taxon>Tylenchoidea</taxon>
        <taxon>Heteroderidae</taxon>
        <taxon>Heteroderinae</taxon>
        <taxon>Heterodera</taxon>
    </lineage>
</organism>